<sequence>MKNFVRNLLGVIIISFILHGIWEYVQCETFYTMSGQSSVQHTRLMWSATIGDIGIAVVLFLILTFINGNSNWLMKQWERKDIIVSILYALFVSFYFEVHALYNGRWGYSGEMPFFPTTNIGLLPVIQLLILLPLSFIIVRYIYRRLNIST</sequence>
<evidence type="ECO:0000256" key="1">
    <source>
        <dbReference type="SAM" id="Phobius"/>
    </source>
</evidence>
<feature type="transmembrane region" description="Helical" evidence="1">
    <location>
        <begin position="82"/>
        <end position="102"/>
    </location>
</feature>
<keyword evidence="1" id="KW-1133">Transmembrane helix</keyword>
<dbReference type="RefSeq" id="WP_078809124.1">
    <property type="nucleotide sequence ID" value="NZ_FUWM01000005.1"/>
</dbReference>
<feature type="transmembrane region" description="Helical" evidence="1">
    <location>
        <begin position="7"/>
        <end position="25"/>
    </location>
</feature>
<organism evidence="2 3">
    <name type="scientific">Selenihalanaerobacter shriftii</name>
    <dbReference type="NCBI Taxonomy" id="142842"/>
    <lineage>
        <taxon>Bacteria</taxon>
        <taxon>Bacillati</taxon>
        <taxon>Bacillota</taxon>
        <taxon>Clostridia</taxon>
        <taxon>Halanaerobiales</taxon>
        <taxon>Halobacteroidaceae</taxon>
        <taxon>Selenihalanaerobacter</taxon>
    </lineage>
</organism>
<dbReference type="OrthoDB" id="2969855at2"/>
<evidence type="ECO:0000313" key="2">
    <source>
        <dbReference type="EMBL" id="SJZ37702.1"/>
    </source>
</evidence>
<keyword evidence="1" id="KW-0812">Transmembrane</keyword>
<protein>
    <submittedName>
        <fullName evidence="2">Uncharacterized protein</fullName>
    </submittedName>
</protein>
<keyword evidence="3" id="KW-1185">Reference proteome</keyword>
<reference evidence="3" key="1">
    <citation type="submission" date="2017-02" db="EMBL/GenBank/DDBJ databases">
        <authorList>
            <person name="Varghese N."/>
            <person name="Submissions S."/>
        </authorList>
    </citation>
    <scope>NUCLEOTIDE SEQUENCE [LARGE SCALE GENOMIC DNA]</scope>
    <source>
        <strain evidence="3">ATCC BAA-73</strain>
    </source>
</reference>
<proteinExistence type="predicted"/>
<evidence type="ECO:0000313" key="3">
    <source>
        <dbReference type="Proteomes" id="UP000190625"/>
    </source>
</evidence>
<dbReference type="STRING" id="142842.SAMN02745118_00624"/>
<feature type="transmembrane region" description="Helical" evidence="1">
    <location>
        <begin position="45"/>
        <end position="66"/>
    </location>
</feature>
<dbReference type="AlphaFoldDB" id="A0A1T4K5M3"/>
<gene>
    <name evidence="2" type="ORF">SAMN02745118_00624</name>
</gene>
<feature type="transmembrane region" description="Helical" evidence="1">
    <location>
        <begin position="122"/>
        <end position="143"/>
    </location>
</feature>
<dbReference type="EMBL" id="FUWM01000005">
    <property type="protein sequence ID" value="SJZ37702.1"/>
    <property type="molecule type" value="Genomic_DNA"/>
</dbReference>
<name>A0A1T4K5M3_9FIRM</name>
<dbReference type="Proteomes" id="UP000190625">
    <property type="component" value="Unassembled WGS sequence"/>
</dbReference>
<accession>A0A1T4K5M3</accession>
<keyword evidence="1" id="KW-0472">Membrane</keyword>